<dbReference type="RefSeq" id="XP_007399764.1">
    <property type="nucleotide sequence ID" value="XM_007399702.1"/>
</dbReference>
<feature type="non-terminal residue" evidence="3">
    <location>
        <position position="1"/>
    </location>
</feature>
<accession>K5VKP4</accession>
<proteinExistence type="predicted"/>
<evidence type="ECO:0000256" key="1">
    <source>
        <dbReference type="ARBA" id="ARBA00022729"/>
    </source>
</evidence>
<name>K5VKP4_PHACS</name>
<keyword evidence="4" id="KW-1185">Reference proteome</keyword>
<gene>
    <name evidence="3" type="ORF">PHACADRAFT_68005</name>
</gene>
<dbReference type="OrthoDB" id="3199367at2759"/>
<dbReference type="InterPro" id="IPR018466">
    <property type="entry name" value="Kre9/Knh1-like_N"/>
</dbReference>
<dbReference type="Proteomes" id="UP000008370">
    <property type="component" value="Unassembled WGS sequence"/>
</dbReference>
<evidence type="ECO:0000313" key="3">
    <source>
        <dbReference type="EMBL" id="EKM51973.1"/>
    </source>
</evidence>
<feature type="non-terminal residue" evidence="3">
    <location>
        <position position="102"/>
    </location>
</feature>
<evidence type="ECO:0000313" key="4">
    <source>
        <dbReference type="Proteomes" id="UP000008370"/>
    </source>
</evidence>
<sequence>NVVNPNITSPTADTVWVVGHQFNVTWDNSDLPPLLNITNLQGSVILGSINGDQEHLFLQTPLASGFFITDTSVEITVPNVPTGTYIIALLGDSGNQSPTFEI</sequence>
<reference evidence="3 4" key="1">
    <citation type="journal article" date="2012" name="BMC Genomics">
        <title>Comparative genomics of the white-rot fungi, Phanerochaete carnosa and P. chrysosporium, to elucidate the genetic basis of the distinct wood types they colonize.</title>
        <authorList>
            <person name="Suzuki H."/>
            <person name="MacDonald J."/>
            <person name="Syed K."/>
            <person name="Salamov A."/>
            <person name="Hori C."/>
            <person name="Aerts A."/>
            <person name="Henrissat B."/>
            <person name="Wiebenga A."/>
            <person name="vanKuyk P.A."/>
            <person name="Barry K."/>
            <person name="Lindquist E."/>
            <person name="LaButti K."/>
            <person name="Lapidus A."/>
            <person name="Lucas S."/>
            <person name="Coutinho P."/>
            <person name="Gong Y."/>
            <person name="Samejima M."/>
            <person name="Mahadevan R."/>
            <person name="Abou-Zaid M."/>
            <person name="de Vries R.P."/>
            <person name="Igarashi K."/>
            <person name="Yadav J.S."/>
            <person name="Grigoriev I.V."/>
            <person name="Master E.R."/>
        </authorList>
    </citation>
    <scope>NUCLEOTIDE SEQUENCE [LARGE SCALE GENOMIC DNA]</scope>
    <source>
        <strain evidence="3 4">HHB-10118-sp</strain>
    </source>
</reference>
<organism evidence="3 4">
    <name type="scientific">Phanerochaete carnosa (strain HHB-10118-sp)</name>
    <name type="common">White-rot fungus</name>
    <name type="synonym">Peniophora carnosa</name>
    <dbReference type="NCBI Taxonomy" id="650164"/>
    <lineage>
        <taxon>Eukaryota</taxon>
        <taxon>Fungi</taxon>
        <taxon>Dikarya</taxon>
        <taxon>Basidiomycota</taxon>
        <taxon>Agaricomycotina</taxon>
        <taxon>Agaricomycetes</taxon>
        <taxon>Polyporales</taxon>
        <taxon>Phanerochaetaceae</taxon>
        <taxon>Phanerochaete</taxon>
    </lineage>
</organism>
<dbReference type="GeneID" id="18920243"/>
<dbReference type="InParanoid" id="K5VKP4"/>
<feature type="domain" description="Yeast cell wall synthesis Kre9/Knh1-like N-terminal" evidence="2">
    <location>
        <begin position="9"/>
        <end position="102"/>
    </location>
</feature>
<evidence type="ECO:0000259" key="2">
    <source>
        <dbReference type="Pfam" id="PF10342"/>
    </source>
</evidence>
<dbReference type="KEGG" id="pco:PHACADRAFT_68005"/>
<dbReference type="EMBL" id="JH930476">
    <property type="protein sequence ID" value="EKM51973.1"/>
    <property type="molecule type" value="Genomic_DNA"/>
</dbReference>
<keyword evidence="1" id="KW-0732">Signal</keyword>
<protein>
    <recommendedName>
        <fullName evidence="2">Yeast cell wall synthesis Kre9/Knh1-like N-terminal domain-containing protein</fullName>
    </recommendedName>
</protein>
<dbReference type="AlphaFoldDB" id="K5VKP4"/>
<dbReference type="HOGENOM" id="CLU_083660_2_1_1"/>
<dbReference type="Pfam" id="PF10342">
    <property type="entry name" value="Kre9_KNH"/>
    <property type="match status" value="1"/>
</dbReference>